<feature type="compositionally biased region" description="Acidic residues" evidence="1">
    <location>
        <begin position="659"/>
        <end position="680"/>
    </location>
</feature>
<reference evidence="2 3" key="2">
    <citation type="journal article" date="2012" name="Eukaryot. Cell">
        <title>Genome update of Botrytis cinerea strains B05.10 and T4.</title>
        <authorList>
            <person name="Staats M."/>
            <person name="van Kan J.A."/>
        </authorList>
    </citation>
    <scope>NUCLEOTIDE SEQUENCE [LARGE SCALE GENOMIC DNA]</scope>
    <source>
        <strain evidence="2 3">B05.10</strain>
    </source>
</reference>
<feature type="compositionally biased region" description="Basic residues" evidence="1">
    <location>
        <begin position="307"/>
        <end position="327"/>
    </location>
</feature>
<dbReference type="VEuPathDB" id="FungiDB:Bcin12g04100"/>
<dbReference type="Proteomes" id="UP000001798">
    <property type="component" value="Chromosome 12"/>
</dbReference>
<evidence type="ECO:0000313" key="3">
    <source>
        <dbReference type="Proteomes" id="UP000001798"/>
    </source>
</evidence>
<feature type="region of interest" description="Disordered" evidence="1">
    <location>
        <begin position="47"/>
        <end position="93"/>
    </location>
</feature>
<protein>
    <submittedName>
        <fullName evidence="2">Uncharacterized protein</fullName>
    </submittedName>
</protein>
<reference evidence="2 3" key="3">
    <citation type="journal article" date="2017" name="Mol. Plant Pathol.">
        <title>A gapless genome sequence of the fungus Botrytis cinerea.</title>
        <authorList>
            <person name="Van Kan J.A."/>
            <person name="Stassen J.H."/>
            <person name="Mosbach A."/>
            <person name="Van Der Lee T.A."/>
            <person name="Faino L."/>
            <person name="Farmer A.D."/>
            <person name="Papasotiriou D.G."/>
            <person name="Zhou S."/>
            <person name="Seidl M.F."/>
            <person name="Cottam E."/>
            <person name="Edel D."/>
            <person name="Hahn M."/>
            <person name="Schwartz D.C."/>
            <person name="Dietrich R.A."/>
            <person name="Widdison S."/>
            <person name="Scalliet G."/>
        </authorList>
    </citation>
    <scope>NUCLEOTIDE SEQUENCE [LARGE SCALE GENOMIC DNA]</scope>
    <source>
        <strain evidence="2 3">B05.10</strain>
    </source>
</reference>
<evidence type="ECO:0000256" key="1">
    <source>
        <dbReference type="SAM" id="MobiDB-lite"/>
    </source>
</evidence>
<feature type="compositionally biased region" description="Acidic residues" evidence="1">
    <location>
        <begin position="723"/>
        <end position="735"/>
    </location>
</feature>
<feature type="region of interest" description="Disordered" evidence="1">
    <location>
        <begin position="987"/>
        <end position="1058"/>
    </location>
</feature>
<feature type="compositionally biased region" description="Polar residues" evidence="1">
    <location>
        <begin position="763"/>
        <end position="802"/>
    </location>
</feature>
<name>A0A384JZ20_BOTFB</name>
<feature type="compositionally biased region" description="Basic and acidic residues" evidence="1">
    <location>
        <begin position="706"/>
        <end position="722"/>
    </location>
</feature>
<gene>
    <name evidence="2" type="ORF">BCIN_12g04100</name>
</gene>
<feature type="region of interest" description="Disordered" evidence="1">
    <location>
        <begin position="514"/>
        <end position="538"/>
    </location>
</feature>
<reference evidence="2" key="4">
    <citation type="submission" date="2017-12" db="EMBL/GenBank/DDBJ databases">
        <authorList>
            <person name="van Kan J."/>
        </authorList>
    </citation>
    <scope>NUCLEOTIDE SEQUENCE</scope>
    <source>
        <strain evidence="2">B05.10</strain>
    </source>
</reference>
<proteinExistence type="predicted"/>
<feature type="compositionally biased region" description="Low complexity" evidence="1">
    <location>
        <begin position="1014"/>
        <end position="1023"/>
    </location>
</feature>
<dbReference type="GeneID" id="5432720"/>
<organism evidence="2 3">
    <name type="scientific">Botryotinia fuckeliana (strain B05.10)</name>
    <name type="common">Noble rot fungus</name>
    <name type="synonym">Botrytis cinerea</name>
    <dbReference type="NCBI Taxonomy" id="332648"/>
    <lineage>
        <taxon>Eukaryota</taxon>
        <taxon>Fungi</taxon>
        <taxon>Dikarya</taxon>
        <taxon>Ascomycota</taxon>
        <taxon>Pezizomycotina</taxon>
        <taxon>Leotiomycetes</taxon>
        <taxon>Helotiales</taxon>
        <taxon>Sclerotiniaceae</taxon>
        <taxon>Botrytis</taxon>
    </lineage>
</organism>
<dbReference type="EMBL" id="CP009816">
    <property type="protein sequence ID" value="ATZ55857.1"/>
    <property type="molecule type" value="Genomic_DNA"/>
</dbReference>
<accession>A0A384JZ20</accession>
<feature type="compositionally biased region" description="Basic and acidic residues" evidence="1">
    <location>
        <begin position="174"/>
        <end position="184"/>
    </location>
</feature>
<evidence type="ECO:0000313" key="2">
    <source>
        <dbReference type="EMBL" id="ATZ55856.1"/>
    </source>
</evidence>
<dbReference type="EMBL" id="CP009816">
    <property type="protein sequence ID" value="ATZ55856.1"/>
    <property type="molecule type" value="Genomic_DNA"/>
</dbReference>
<reference evidence="2 3" key="1">
    <citation type="journal article" date="2011" name="PLoS Genet.">
        <title>Genomic analysis of the necrotrophic fungal pathogens Sclerotinia sclerotiorum and Botrytis cinerea.</title>
        <authorList>
            <person name="Amselem J."/>
            <person name="Cuomo C.A."/>
            <person name="van Kan J.A."/>
            <person name="Viaud M."/>
            <person name="Benito E.P."/>
            <person name="Couloux A."/>
            <person name="Coutinho P.M."/>
            <person name="de Vries R.P."/>
            <person name="Dyer P.S."/>
            <person name="Fillinger S."/>
            <person name="Fournier E."/>
            <person name="Gout L."/>
            <person name="Hahn M."/>
            <person name="Kohn L."/>
            <person name="Lapalu N."/>
            <person name="Plummer K.M."/>
            <person name="Pradier J.M."/>
            <person name="Quevillon E."/>
            <person name="Sharon A."/>
            <person name="Simon A."/>
            <person name="ten Have A."/>
            <person name="Tudzynski B."/>
            <person name="Tudzynski P."/>
            <person name="Wincker P."/>
            <person name="Andrew M."/>
            <person name="Anthouard V."/>
            <person name="Beever R.E."/>
            <person name="Beffa R."/>
            <person name="Benoit I."/>
            <person name="Bouzid O."/>
            <person name="Brault B."/>
            <person name="Chen Z."/>
            <person name="Choquer M."/>
            <person name="Collemare J."/>
            <person name="Cotton P."/>
            <person name="Danchin E.G."/>
            <person name="Da Silva C."/>
            <person name="Gautier A."/>
            <person name="Giraud C."/>
            <person name="Giraud T."/>
            <person name="Gonzalez C."/>
            <person name="Grossetete S."/>
            <person name="Guldener U."/>
            <person name="Henrissat B."/>
            <person name="Howlett B.J."/>
            <person name="Kodira C."/>
            <person name="Kretschmer M."/>
            <person name="Lappartient A."/>
            <person name="Leroch M."/>
            <person name="Levis C."/>
            <person name="Mauceli E."/>
            <person name="Neuveglise C."/>
            <person name="Oeser B."/>
            <person name="Pearson M."/>
            <person name="Poulain J."/>
            <person name="Poussereau N."/>
            <person name="Quesneville H."/>
            <person name="Rascle C."/>
            <person name="Schumacher J."/>
            <person name="Segurens B."/>
            <person name="Sexton A."/>
            <person name="Silva E."/>
            <person name="Sirven C."/>
            <person name="Soanes D.M."/>
            <person name="Talbot N.J."/>
            <person name="Templeton M."/>
            <person name="Yandava C."/>
            <person name="Yarden O."/>
            <person name="Zeng Q."/>
            <person name="Rollins J.A."/>
            <person name="Lebrun M.H."/>
            <person name="Dickman M."/>
        </authorList>
    </citation>
    <scope>NUCLEOTIDE SEQUENCE [LARGE SCALE GENOMIC DNA]</scope>
    <source>
        <strain evidence="2 3">B05.10</strain>
    </source>
</reference>
<feature type="compositionally biased region" description="Polar residues" evidence="1">
    <location>
        <begin position="987"/>
        <end position="1013"/>
    </location>
</feature>
<feature type="compositionally biased region" description="Polar residues" evidence="1">
    <location>
        <begin position="53"/>
        <end position="63"/>
    </location>
</feature>
<dbReference type="RefSeq" id="XP_001552193.2">
    <property type="nucleotide sequence ID" value="XM_001552143.2"/>
</dbReference>
<feature type="region of interest" description="Disordered" evidence="1">
    <location>
        <begin position="285"/>
        <end position="331"/>
    </location>
</feature>
<sequence length="1058" mass="118267">MAQPETPASASRNSVISPFAGGITTAQLEQVLPRTPQMTRFNLLRRHLRAPKNPNSRISNSEIIASDDEAATTSPSTPIVQPPESLTGEATRDEGKEISVAADGDEVVQRIPKSTDILRSSPHENVSHSKQLSKILPKRFLRTIAKRKKSRREQRIASKLATLHPIEELSSASTHEKKDDEKVTPSHRGCRRPAELNILFKNPDPRSDETFDDSQESTSLEEHIRIASRTSNLRPLSDPEVRDICFPFGTSRLVPRTAMGSHKNENNSNHLNDLEIEILGLHDASHSSDCMPGPSDSEDAHIDHTSRKGGRPSPKKKHKRKNKRPRRLPVDELHLVSERVAELGQEKYDENVQPSAEILDDPISQDSSDALKVIQSFGRTKSERKVFQTYYGAFGKIDSREFRFPHPYTKSPRAESNNRHGMSSSHSDGFVGAETSLTGRCMLLPKQKGVCVSIWGLTTRVAQLELVRERDYGLVGEPDDQAKKRALAKKINRHPKKKATISAPLVIEVESQAVRTGEIQQNDNDSRSHGDWETNLDDQPINGYLSGDEMIPGAENNFLPPPTGKVCRRVTFDERVEVDWRVRIPSLDSKTSGGSFEVKRRSNSSDSIIWRDMETVRLKRCHEEDSEEDVLSINESERSIISISSDIDEMGESDGSGNDNDEEMDDEDEPEDESEHEDEGEGGKCFNVQAVHAQQSDEPTDGDILSTKDESGEERHQSNEKDDDKDDFYTSEEDAILNKPVDGDEKITGMFFSRGLNQHKKTSSIQGLTVQESQTTRTEGNDCSQVLQLSNSTSRQNTTQASRIPEADIWRPRRPKSRDIMNETQEDIFDSPSPISTIAKRKSTGLQTRRRTTFRNRPLALMTGRPSTPPSPEIQETQIVTPEKSETRLIAVRDISPELGESQVSNTPDEFDESISDVLLLTSNESSLHSSQLSFVPDEIPKETYFSRASQALEEHRTPPMSRSKSTPGRFHPDHFKRIAIPTYAQPITETTASEASALSMSPNFSQQSYRPTSSSEKSLSSLTRQASFASGTLPGSARKRTKTLPFKPPFKQPILKI</sequence>
<dbReference type="RefSeq" id="XP_024552230.1">
    <property type="nucleotide sequence ID" value="XM_024696423.1"/>
</dbReference>
<feature type="region of interest" description="Disordered" evidence="1">
    <location>
        <begin position="407"/>
        <end position="428"/>
    </location>
</feature>
<dbReference type="OrthoDB" id="3543450at2759"/>
<dbReference type="AlphaFoldDB" id="A0A384JZ20"/>
<feature type="region of interest" description="Disordered" evidence="1">
    <location>
        <begin position="953"/>
        <end position="974"/>
    </location>
</feature>
<feature type="region of interest" description="Disordered" evidence="1">
    <location>
        <begin position="624"/>
        <end position="807"/>
    </location>
</feature>
<keyword evidence="3" id="KW-1185">Reference proteome</keyword>
<feature type="region of interest" description="Disordered" evidence="1">
    <location>
        <begin position="167"/>
        <end position="220"/>
    </location>
</feature>